<evidence type="ECO:0000256" key="4">
    <source>
        <dbReference type="ARBA" id="ARBA00023163"/>
    </source>
</evidence>
<feature type="compositionally biased region" description="Pro residues" evidence="5">
    <location>
        <begin position="142"/>
        <end position="164"/>
    </location>
</feature>
<sequence>MATPPPTTTTPRVTTTLWEDEGTLCFQVEAKGVCVARREDNNMVNGTKLLNVAGMTRGRRDGILKTEKERHVVKVGAMHLKGVWIPFERALAFARSAGIVDALYPLFVPDLKALLYNPSAAYLSPPGPPSASHHELDTQPQQPQPLQPQAPPQTNLPPPTPPIDTQPEATTPQQGFFQFQPSAYMYAQQPWYAPTPPSLPLPQTQLRYHHSHAPPPQAYTTLNAAPAIHGLPHADEDDRPPPPKRIRSDYT</sequence>
<evidence type="ECO:0000256" key="1">
    <source>
        <dbReference type="ARBA" id="ARBA00007247"/>
    </source>
</evidence>
<accession>A0A642VCR0</accession>
<feature type="region of interest" description="Disordered" evidence="5">
    <location>
        <begin position="124"/>
        <end position="171"/>
    </location>
</feature>
<keyword evidence="4" id="KW-0804">Transcription</keyword>
<dbReference type="PANTHER" id="PTHR47792">
    <property type="entry name" value="PROTEIN SOK2-RELATED"/>
    <property type="match status" value="1"/>
</dbReference>
<dbReference type="PANTHER" id="PTHR47792:SF1">
    <property type="entry name" value="PROTEIN SOK2-RELATED"/>
    <property type="match status" value="1"/>
</dbReference>
<dbReference type="Proteomes" id="UP000761534">
    <property type="component" value="Unassembled WGS sequence"/>
</dbReference>
<evidence type="ECO:0000256" key="2">
    <source>
        <dbReference type="ARBA" id="ARBA00023015"/>
    </source>
</evidence>
<dbReference type="Pfam" id="PF04383">
    <property type="entry name" value="KilA-N"/>
    <property type="match status" value="1"/>
</dbReference>
<dbReference type="GO" id="GO:0043565">
    <property type="term" value="F:sequence-specific DNA binding"/>
    <property type="evidence" value="ECO:0007669"/>
    <property type="project" value="TreeGrafter"/>
</dbReference>
<comment type="similarity">
    <text evidence="1">Belongs to the EFG1/PHD1/stuA family.</text>
</comment>
<keyword evidence="2" id="KW-0805">Transcription regulation</keyword>
<protein>
    <recommendedName>
        <fullName evidence="6">HTH APSES-type domain-containing protein</fullName>
    </recommendedName>
</protein>
<dbReference type="Gene3D" id="3.10.260.10">
    <property type="entry name" value="Transcription regulator HTH, APSES-type DNA-binding domain"/>
    <property type="match status" value="1"/>
</dbReference>
<dbReference type="GO" id="GO:0045944">
    <property type="term" value="P:positive regulation of transcription by RNA polymerase II"/>
    <property type="evidence" value="ECO:0007669"/>
    <property type="project" value="TreeGrafter"/>
</dbReference>
<dbReference type="OrthoDB" id="5407653at2759"/>
<comment type="caution">
    <text evidence="7">The sequence shown here is derived from an EMBL/GenBank/DDBJ whole genome shotgun (WGS) entry which is preliminary data.</text>
</comment>
<organism evidence="7 8">
    <name type="scientific">Trichomonascus ciferrii</name>
    <dbReference type="NCBI Taxonomy" id="44093"/>
    <lineage>
        <taxon>Eukaryota</taxon>
        <taxon>Fungi</taxon>
        <taxon>Dikarya</taxon>
        <taxon>Ascomycota</taxon>
        <taxon>Saccharomycotina</taxon>
        <taxon>Dipodascomycetes</taxon>
        <taxon>Dipodascales</taxon>
        <taxon>Trichomonascaceae</taxon>
        <taxon>Trichomonascus</taxon>
        <taxon>Trichomonascus ciferrii complex</taxon>
    </lineage>
</organism>
<feature type="domain" description="HTH APSES-type" evidence="6">
    <location>
        <begin position="12"/>
        <end position="118"/>
    </location>
</feature>
<dbReference type="PROSITE" id="PS51299">
    <property type="entry name" value="HTH_APSES"/>
    <property type="match status" value="1"/>
</dbReference>
<evidence type="ECO:0000259" key="6">
    <source>
        <dbReference type="PROSITE" id="PS51299"/>
    </source>
</evidence>
<dbReference type="SUPFAM" id="SSF54616">
    <property type="entry name" value="DNA-binding domain of Mlu1-box binding protein MBP1"/>
    <property type="match status" value="1"/>
</dbReference>
<gene>
    <name evidence="7" type="ORF">TRICI_000922</name>
</gene>
<dbReference type="InterPro" id="IPR018004">
    <property type="entry name" value="KilA/APSES_HTH"/>
</dbReference>
<evidence type="ECO:0000313" key="8">
    <source>
        <dbReference type="Proteomes" id="UP000761534"/>
    </source>
</evidence>
<evidence type="ECO:0000256" key="3">
    <source>
        <dbReference type="ARBA" id="ARBA00023125"/>
    </source>
</evidence>
<dbReference type="EMBL" id="SWFS01000077">
    <property type="protein sequence ID" value="KAA8916955.1"/>
    <property type="molecule type" value="Genomic_DNA"/>
</dbReference>
<dbReference type="GO" id="GO:0005634">
    <property type="term" value="C:nucleus"/>
    <property type="evidence" value="ECO:0007669"/>
    <property type="project" value="TreeGrafter"/>
</dbReference>
<evidence type="ECO:0000313" key="7">
    <source>
        <dbReference type="EMBL" id="KAA8916955.1"/>
    </source>
</evidence>
<dbReference type="InterPro" id="IPR029790">
    <property type="entry name" value="EFG1/Phd1/StuA"/>
</dbReference>
<dbReference type="InterPro" id="IPR036887">
    <property type="entry name" value="HTH_APSES_sf"/>
</dbReference>
<reference evidence="7" key="1">
    <citation type="journal article" date="2019" name="G3 (Bethesda)">
        <title>Genome Assemblies of Two Rare Opportunistic Yeast Pathogens: Diutina rugosa (syn. Candida rugosa) and Trichomonascus ciferrii (syn. Candida ciferrii).</title>
        <authorList>
            <person name="Mixao V."/>
            <person name="Saus E."/>
            <person name="Hansen A.P."/>
            <person name="Lass-Florl C."/>
            <person name="Gabaldon T."/>
        </authorList>
    </citation>
    <scope>NUCLEOTIDE SEQUENCE</scope>
    <source>
        <strain evidence="7">CBS 4856</strain>
    </source>
</reference>
<dbReference type="AlphaFoldDB" id="A0A642VCR0"/>
<feature type="compositionally biased region" description="Basic and acidic residues" evidence="5">
    <location>
        <begin position="232"/>
        <end position="251"/>
    </location>
</feature>
<keyword evidence="8" id="KW-1185">Reference proteome</keyword>
<dbReference type="VEuPathDB" id="FungiDB:TRICI_000922"/>
<name>A0A642VCR0_9ASCO</name>
<evidence type="ECO:0000256" key="5">
    <source>
        <dbReference type="SAM" id="MobiDB-lite"/>
    </source>
</evidence>
<feature type="region of interest" description="Disordered" evidence="5">
    <location>
        <begin position="196"/>
        <end position="251"/>
    </location>
</feature>
<proteinExistence type="inferred from homology"/>
<keyword evidence="3" id="KW-0238">DNA-binding</keyword>
<dbReference type="SMART" id="SM01252">
    <property type="entry name" value="KilA-N"/>
    <property type="match status" value="1"/>
</dbReference>
<dbReference type="GO" id="GO:0003700">
    <property type="term" value="F:DNA-binding transcription factor activity"/>
    <property type="evidence" value="ECO:0007669"/>
    <property type="project" value="TreeGrafter"/>
</dbReference>
<dbReference type="InterPro" id="IPR003163">
    <property type="entry name" value="Tscrpt_reg_HTH_APSES-type"/>
</dbReference>